<protein>
    <submittedName>
        <fullName evidence="2">Uncharacterized protein</fullName>
    </submittedName>
</protein>
<dbReference type="EMBL" id="GGEC01000600">
    <property type="protein sequence ID" value="MBW81083.1"/>
    <property type="molecule type" value="Transcribed_RNA"/>
</dbReference>
<keyword evidence="1" id="KW-0472">Membrane</keyword>
<name>A0A2P2IIM7_RHIMU</name>
<accession>A0A2P2IIM7</accession>
<proteinExistence type="predicted"/>
<reference evidence="2" key="1">
    <citation type="submission" date="2018-02" db="EMBL/GenBank/DDBJ databases">
        <title>Rhizophora mucronata_Transcriptome.</title>
        <authorList>
            <person name="Meera S.P."/>
            <person name="Sreeshan A."/>
            <person name="Augustine A."/>
        </authorList>
    </citation>
    <scope>NUCLEOTIDE SEQUENCE</scope>
    <source>
        <tissue evidence="2">Leaf</tissue>
    </source>
</reference>
<keyword evidence="1" id="KW-0812">Transmembrane</keyword>
<feature type="transmembrane region" description="Helical" evidence="1">
    <location>
        <begin position="12"/>
        <end position="31"/>
    </location>
</feature>
<evidence type="ECO:0000313" key="2">
    <source>
        <dbReference type="EMBL" id="MBW81083.1"/>
    </source>
</evidence>
<organism evidence="2">
    <name type="scientific">Rhizophora mucronata</name>
    <name type="common">Asiatic mangrove</name>
    <dbReference type="NCBI Taxonomy" id="61149"/>
    <lineage>
        <taxon>Eukaryota</taxon>
        <taxon>Viridiplantae</taxon>
        <taxon>Streptophyta</taxon>
        <taxon>Embryophyta</taxon>
        <taxon>Tracheophyta</taxon>
        <taxon>Spermatophyta</taxon>
        <taxon>Magnoliopsida</taxon>
        <taxon>eudicotyledons</taxon>
        <taxon>Gunneridae</taxon>
        <taxon>Pentapetalae</taxon>
        <taxon>rosids</taxon>
        <taxon>fabids</taxon>
        <taxon>Malpighiales</taxon>
        <taxon>Rhizophoraceae</taxon>
        <taxon>Rhizophora</taxon>
    </lineage>
</organism>
<sequence length="48" mass="5653">MAIRSCWNNAVTLYHSNGLIFFLGILNPAYLRIRMLILNENFDYIFSL</sequence>
<evidence type="ECO:0000256" key="1">
    <source>
        <dbReference type="SAM" id="Phobius"/>
    </source>
</evidence>
<dbReference type="AlphaFoldDB" id="A0A2P2IIM7"/>
<keyword evidence="1" id="KW-1133">Transmembrane helix</keyword>